<protein>
    <submittedName>
        <fullName evidence="8">Testis-specific serine/threonine-protein kinase 2-like</fullName>
    </submittedName>
</protein>
<dbReference type="InterPro" id="IPR008271">
    <property type="entry name" value="Ser/Thr_kinase_AS"/>
</dbReference>
<keyword evidence="2" id="KW-0808">Transferase</keyword>
<dbReference type="SMART" id="SM00220">
    <property type="entry name" value="S_TKc"/>
    <property type="match status" value="1"/>
</dbReference>
<name>A0A1S3DP91_DIACI</name>
<dbReference type="InterPro" id="IPR011009">
    <property type="entry name" value="Kinase-like_dom_sf"/>
</dbReference>
<dbReference type="PaxDb" id="121845-A0A1S3DP91"/>
<feature type="non-terminal residue" evidence="8">
    <location>
        <position position="106"/>
    </location>
</feature>
<keyword evidence="3" id="KW-0547">Nucleotide-binding</keyword>
<keyword evidence="7" id="KW-1185">Reference proteome</keyword>
<evidence type="ECO:0000259" key="6">
    <source>
        <dbReference type="PROSITE" id="PS50011"/>
    </source>
</evidence>
<evidence type="ECO:0000313" key="8">
    <source>
        <dbReference type="RefSeq" id="XP_008485430.1"/>
    </source>
</evidence>
<evidence type="ECO:0000256" key="2">
    <source>
        <dbReference type="ARBA" id="ARBA00022679"/>
    </source>
</evidence>
<dbReference type="GO" id="GO:0000226">
    <property type="term" value="P:microtubule cytoskeleton organization"/>
    <property type="evidence" value="ECO:0007669"/>
    <property type="project" value="TreeGrafter"/>
</dbReference>
<evidence type="ECO:0000256" key="1">
    <source>
        <dbReference type="ARBA" id="ARBA00022527"/>
    </source>
</evidence>
<evidence type="ECO:0000256" key="4">
    <source>
        <dbReference type="ARBA" id="ARBA00022777"/>
    </source>
</evidence>
<feature type="domain" description="Protein kinase" evidence="6">
    <location>
        <begin position="1"/>
        <end position="106"/>
    </location>
</feature>
<evidence type="ECO:0000313" key="7">
    <source>
        <dbReference type="Proteomes" id="UP000079169"/>
    </source>
</evidence>
<dbReference type="InterPro" id="IPR000719">
    <property type="entry name" value="Prot_kinase_dom"/>
</dbReference>
<dbReference type="Pfam" id="PF00069">
    <property type="entry name" value="Pkinase"/>
    <property type="match status" value="1"/>
</dbReference>
<dbReference type="GO" id="GO:0005524">
    <property type="term" value="F:ATP binding"/>
    <property type="evidence" value="ECO:0007669"/>
    <property type="project" value="UniProtKB-KW"/>
</dbReference>
<dbReference type="GO" id="GO:0005737">
    <property type="term" value="C:cytoplasm"/>
    <property type="evidence" value="ECO:0007669"/>
    <property type="project" value="TreeGrafter"/>
</dbReference>
<evidence type="ECO:0000256" key="5">
    <source>
        <dbReference type="ARBA" id="ARBA00022840"/>
    </source>
</evidence>
<dbReference type="PANTHER" id="PTHR24346">
    <property type="entry name" value="MAP/MICROTUBULE AFFINITY-REGULATING KINASE"/>
    <property type="match status" value="1"/>
</dbReference>
<keyword evidence="5" id="KW-0067">ATP-binding</keyword>
<reference evidence="8" key="1">
    <citation type="submission" date="2025-08" db="UniProtKB">
        <authorList>
            <consortium name="RefSeq"/>
        </authorList>
    </citation>
    <scope>IDENTIFICATION</scope>
</reference>
<accession>A0A1S3DP91</accession>
<proteinExistence type="predicted"/>
<dbReference type="Proteomes" id="UP000079169">
    <property type="component" value="Unplaced"/>
</dbReference>
<dbReference type="STRING" id="121845.A0A1S3DP91"/>
<dbReference type="PROSITE" id="PS00108">
    <property type="entry name" value="PROTEIN_KINASE_ST"/>
    <property type="match status" value="1"/>
</dbReference>
<evidence type="ECO:0000256" key="3">
    <source>
        <dbReference type="ARBA" id="ARBA00022741"/>
    </source>
</evidence>
<gene>
    <name evidence="8" type="primary">LOC103522102</name>
</gene>
<dbReference type="KEGG" id="dci:103522102"/>
<dbReference type="GO" id="GO:0050321">
    <property type="term" value="F:tau-protein kinase activity"/>
    <property type="evidence" value="ECO:0007669"/>
    <property type="project" value="TreeGrafter"/>
</dbReference>
<keyword evidence="4" id="KW-0418">Kinase</keyword>
<dbReference type="SUPFAM" id="SSF56112">
    <property type="entry name" value="Protein kinase-like (PK-like)"/>
    <property type="match status" value="1"/>
</dbReference>
<keyword evidence="1" id="KW-0723">Serine/threonine-protein kinase</keyword>
<dbReference type="RefSeq" id="XP_008485430.1">
    <property type="nucleotide sequence ID" value="XM_008487208.3"/>
</dbReference>
<dbReference type="OMA" id="HYFAPEM"/>
<dbReference type="GO" id="GO:0035556">
    <property type="term" value="P:intracellular signal transduction"/>
    <property type="evidence" value="ECO:0007669"/>
    <property type="project" value="TreeGrafter"/>
</dbReference>
<sequence>MIMDYAEKKDLEHYISKACNENIHENQARIWIRQIANALEYLHEVGIVHRDIKCENILISRLLNAKLADFGFSRLLRTPKELSNTFCGTTSYAAPEIIRNSPYNPK</sequence>
<dbReference type="AlphaFoldDB" id="A0A1S3DP91"/>
<dbReference type="GeneID" id="103522102"/>
<dbReference type="Gene3D" id="1.10.510.10">
    <property type="entry name" value="Transferase(Phosphotransferase) domain 1"/>
    <property type="match status" value="1"/>
</dbReference>
<dbReference type="PROSITE" id="PS50011">
    <property type="entry name" value="PROTEIN_KINASE_DOM"/>
    <property type="match status" value="1"/>
</dbReference>
<dbReference type="PANTHER" id="PTHR24346:SF82">
    <property type="entry name" value="KP78A-RELATED"/>
    <property type="match status" value="1"/>
</dbReference>
<organism evidence="7 8">
    <name type="scientific">Diaphorina citri</name>
    <name type="common">Asian citrus psyllid</name>
    <dbReference type="NCBI Taxonomy" id="121845"/>
    <lineage>
        <taxon>Eukaryota</taxon>
        <taxon>Metazoa</taxon>
        <taxon>Ecdysozoa</taxon>
        <taxon>Arthropoda</taxon>
        <taxon>Hexapoda</taxon>
        <taxon>Insecta</taxon>
        <taxon>Pterygota</taxon>
        <taxon>Neoptera</taxon>
        <taxon>Paraneoptera</taxon>
        <taxon>Hemiptera</taxon>
        <taxon>Sternorrhyncha</taxon>
        <taxon>Psylloidea</taxon>
        <taxon>Psyllidae</taxon>
        <taxon>Diaphorininae</taxon>
        <taxon>Diaphorina</taxon>
    </lineage>
</organism>